<evidence type="ECO:0000313" key="8">
    <source>
        <dbReference type="Proteomes" id="UP000070133"/>
    </source>
</evidence>
<dbReference type="InterPro" id="IPR048485">
    <property type="entry name" value="COG5_helical"/>
</dbReference>
<evidence type="ECO:0000256" key="4">
    <source>
        <dbReference type="ARBA" id="ARBA00023136"/>
    </source>
</evidence>
<keyword evidence="3" id="KW-0333">Golgi apparatus</keyword>
<dbReference type="Proteomes" id="UP000070133">
    <property type="component" value="Unassembled WGS sequence"/>
</dbReference>
<evidence type="ECO:0000256" key="2">
    <source>
        <dbReference type="ARBA" id="ARBA00020974"/>
    </source>
</evidence>
<dbReference type="OrthoDB" id="18786at2759"/>
<dbReference type="STRING" id="321146.A0A139HL55"/>
<feature type="domain" description="Conserved oligomeric Golgi complex subunit 5 N-terminal" evidence="5">
    <location>
        <begin position="15"/>
        <end position="143"/>
    </location>
</feature>
<organism evidence="7 8">
    <name type="scientific">Pseudocercospora eumusae</name>
    <dbReference type="NCBI Taxonomy" id="321146"/>
    <lineage>
        <taxon>Eukaryota</taxon>
        <taxon>Fungi</taxon>
        <taxon>Dikarya</taxon>
        <taxon>Ascomycota</taxon>
        <taxon>Pezizomycotina</taxon>
        <taxon>Dothideomycetes</taxon>
        <taxon>Dothideomycetidae</taxon>
        <taxon>Mycosphaerellales</taxon>
        <taxon>Mycosphaerellaceae</taxon>
        <taxon>Pseudocercospora</taxon>
    </lineage>
</organism>
<dbReference type="Pfam" id="PF20649">
    <property type="entry name" value="COG5_C"/>
    <property type="match status" value="1"/>
</dbReference>
<sequence>MADGTSSYLSPALQAPDFSPTAYANTLVLATNNASDTPLDLSTPLSRVLFDVQEVDTHIDTLTTQNALPIVSHTRTQTESATRVLDTVEGQVQSLNESYKRLEREVVERYEAAKQVRLAAERMVRTLRLGRAVQRAVGLGRQLQSSMEEVERRDGHRSMLAAARTILELRECYEGSEGKDLSRVQVAQSIRQDICTSNERALTEKCRAVVREFSMSSHIPNVGSSDKTFAQAEETKAKATAALQTLHLLSPTNNKPTPETFEPTLLISALNSYLQTALQSSLAALDRSLATYPTLDKTLVEISARCQNIIALESLLATVKPPQQQQKNTPTDPNLLQPLLRHLDTSSLPSYFWRSLASQLTTRVQGILSRGGVSARTLRSNRERVRDQIRDCVDRGYRGKYGGAKKEGVSWEREAAVMVSSVVGPLGR</sequence>
<comment type="subcellular location">
    <subcellularLocation>
        <location evidence="1">Golgi apparatus membrane</location>
        <topology evidence="1">Peripheral membrane protein</topology>
    </subcellularLocation>
</comment>
<evidence type="ECO:0000259" key="6">
    <source>
        <dbReference type="Pfam" id="PF20649"/>
    </source>
</evidence>
<dbReference type="GO" id="GO:0017119">
    <property type="term" value="C:Golgi transport complex"/>
    <property type="evidence" value="ECO:0007669"/>
    <property type="project" value="InterPro"/>
</dbReference>
<dbReference type="InterPro" id="IPR049176">
    <property type="entry name" value="COG5_N"/>
</dbReference>
<name>A0A139HL55_9PEZI</name>
<dbReference type="EMBL" id="LFZN01000033">
    <property type="protein sequence ID" value="KXT03117.1"/>
    <property type="molecule type" value="Genomic_DNA"/>
</dbReference>
<dbReference type="GO" id="GO:0000139">
    <property type="term" value="C:Golgi membrane"/>
    <property type="evidence" value="ECO:0007669"/>
    <property type="project" value="UniProtKB-SubCell"/>
</dbReference>
<evidence type="ECO:0000256" key="3">
    <source>
        <dbReference type="ARBA" id="ARBA00023034"/>
    </source>
</evidence>
<dbReference type="Pfam" id="PF10392">
    <property type="entry name" value="COG5_N"/>
    <property type="match status" value="1"/>
</dbReference>
<feature type="domain" description="Conserved oligomeric Golgi complex subunit 5 helical" evidence="6">
    <location>
        <begin position="213"/>
        <end position="391"/>
    </location>
</feature>
<evidence type="ECO:0000259" key="5">
    <source>
        <dbReference type="Pfam" id="PF10392"/>
    </source>
</evidence>
<keyword evidence="4" id="KW-0472">Membrane</keyword>
<proteinExistence type="predicted"/>
<gene>
    <name evidence="7" type="ORF">AC578_7689</name>
</gene>
<reference evidence="7 8" key="1">
    <citation type="submission" date="2015-07" db="EMBL/GenBank/DDBJ databases">
        <title>Comparative genomics of the Sigatoka disease complex on banana suggests a link between parallel evolutionary changes in Pseudocercospora fijiensis and Pseudocercospora eumusae and increased virulence on the banana host.</title>
        <authorList>
            <person name="Chang T.-C."/>
            <person name="Salvucci A."/>
            <person name="Crous P.W."/>
            <person name="Stergiopoulos I."/>
        </authorList>
    </citation>
    <scope>NUCLEOTIDE SEQUENCE [LARGE SCALE GENOMIC DNA]</scope>
    <source>
        <strain evidence="7 8">CBS 114824</strain>
    </source>
</reference>
<dbReference type="PANTHER" id="PTHR13228">
    <property type="entry name" value="CONSERVED OLIGOMERIC GOLGI COMPLEX COMPONENT 5"/>
    <property type="match status" value="1"/>
</dbReference>
<dbReference type="AlphaFoldDB" id="A0A139HL55"/>
<dbReference type="GO" id="GO:0006891">
    <property type="term" value="P:intra-Golgi vesicle-mediated transport"/>
    <property type="evidence" value="ECO:0007669"/>
    <property type="project" value="InterPro"/>
</dbReference>
<keyword evidence="8" id="KW-1185">Reference proteome</keyword>
<protein>
    <recommendedName>
        <fullName evidence="2">Conserved oligomeric Golgi complex subunit 5</fullName>
    </recommendedName>
</protein>
<accession>A0A139HL55</accession>
<comment type="caution">
    <text evidence="7">The sequence shown here is derived from an EMBL/GenBank/DDBJ whole genome shotgun (WGS) entry which is preliminary data.</text>
</comment>
<evidence type="ECO:0000313" key="7">
    <source>
        <dbReference type="EMBL" id="KXT03117.1"/>
    </source>
</evidence>
<dbReference type="PANTHER" id="PTHR13228:SF3">
    <property type="entry name" value="CONSERVED OLIGOMERIC GOLGI COMPLEX SUBUNIT 5"/>
    <property type="match status" value="1"/>
</dbReference>
<evidence type="ECO:0000256" key="1">
    <source>
        <dbReference type="ARBA" id="ARBA00004395"/>
    </source>
</evidence>
<dbReference type="InterPro" id="IPR019465">
    <property type="entry name" value="Cog5"/>
</dbReference>